<evidence type="ECO:0000256" key="5">
    <source>
        <dbReference type="SAM" id="Phobius"/>
    </source>
</evidence>
<evidence type="ECO:0000256" key="2">
    <source>
        <dbReference type="ARBA" id="ARBA00022723"/>
    </source>
</evidence>
<dbReference type="SMART" id="SM01057">
    <property type="entry name" value="Carb_anhydrase"/>
    <property type="match status" value="1"/>
</dbReference>
<keyword evidence="4" id="KW-0456">Lyase</keyword>
<keyword evidence="5" id="KW-1133">Transmembrane helix</keyword>
<keyword evidence="5" id="KW-0472">Membrane</keyword>
<dbReference type="InterPro" id="IPR023561">
    <property type="entry name" value="Carbonic_anhydrase_a-class"/>
</dbReference>
<evidence type="ECO:0000256" key="4">
    <source>
        <dbReference type="RuleBase" id="RU367011"/>
    </source>
</evidence>
<evidence type="ECO:0000313" key="7">
    <source>
        <dbReference type="Proteomes" id="UP000694871"/>
    </source>
</evidence>
<dbReference type="InterPro" id="IPR018338">
    <property type="entry name" value="Carbonic_anhydrase_a-class_CS"/>
</dbReference>
<comment type="cofactor">
    <cofactor evidence="4">
        <name>Zn(2+)</name>
        <dbReference type="ChEBI" id="CHEBI:29105"/>
    </cofactor>
</comment>
<accession>A0ABM1JUT6</accession>
<dbReference type="Gene3D" id="3.10.200.10">
    <property type="entry name" value="Alpha carbonic anhydrase"/>
    <property type="match status" value="1"/>
</dbReference>
<keyword evidence="5" id="KW-0812">Transmembrane</keyword>
<comment type="function">
    <text evidence="4">Reversible hydration of carbon dioxide.</text>
</comment>
<evidence type="ECO:0000256" key="3">
    <source>
        <dbReference type="ARBA" id="ARBA00022833"/>
    </source>
</evidence>
<keyword evidence="7" id="KW-1185">Reference proteome</keyword>
<comment type="catalytic activity">
    <reaction evidence="4">
        <text>hydrogencarbonate + H(+) = CO2 + H2O</text>
        <dbReference type="Rhea" id="RHEA:10748"/>
        <dbReference type="ChEBI" id="CHEBI:15377"/>
        <dbReference type="ChEBI" id="CHEBI:15378"/>
        <dbReference type="ChEBI" id="CHEBI:16526"/>
        <dbReference type="ChEBI" id="CHEBI:17544"/>
        <dbReference type="EC" id="4.2.1.1"/>
    </reaction>
</comment>
<evidence type="ECO:0000313" key="8">
    <source>
        <dbReference type="RefSeq" id="XP_015265223.1"/>
    </source>
</evidence>
<evidence type="ECO:0000256" key="1">
    <source>
        <dbReference type="ARBA" id="ARBA00010718"/>
    </source>
</evidence>
<dbReference type="Proteomes" id="UP000694871">
    <property type="component" value="Unplaced"/>
</dbReference>
<dbReference type="PROSITE" id="PS51144">
    <property type="entry name" value="ALPHA_CA_2"/>
    <property type="match status" value="1"/>
</dbReference>
<comment type="similarity">
    <text evidence="1 4">Belongs to the alpha-carbonic anhydrase family.</text>
</comment>
<dbReference type="RefSeq" id="XP_015265223.1">
    <property type="nucleotide sequence ID" value="XM_015409737.1"/>
</dbReference>
<feature type="transmembrane region" description="Helical" evidence="5">
    <location>
        <begin position="314"/>
        <end position="334"/>
    </location>
</feature>
<feature type="domain" description="Alpha-carbonic anhydrase" evidence="6">
    <location>
        <begin position="34"/>
        <end position="286"/>
    </location>
</feature>
<proteinExistence type="inferred from homology"/>
<keyword evidence="3 4" id="KW-0862">Zinc</keyword>
<dbReference type="PROSITE" id="PS00162">
    <property type="entry name" value="ALPHA_CA_1"/>
    <property type="match status" value="1"/>
</dbReference>
<dbReference type="SUPFAM" id="SSF51069">
    <property type="entry name" value="Carbonic anhydrase"/>
    <property type="match status" value="1"/>
</dbReference>
<dbReference type="PANTHER" id="PTHR18952">
    <property type="entry name" value="CARBONIC ANHYDRASE"/>
    <property type="match status" value="1"/>
</dbReference>
<dbReference type="PANTHER" id="PTHR18952:SF18">
    <property type="entry name" value="CARBONIC ANHYDRASE 9"/>
    <property type="match status" value="1"/>
</dbReference>
<dbReference type="EC" id="4.2.1.1" evidence="4"/>
<evidence type="ECO:0000259" key="6">
    <source>
        <dbReference type="PROSITE" id="PS51144"/>
    </source>
</evidence>
<reference evidence="8" key="1">
    <citation type="submission" date="2025-08" db="UniProtKB">
        <authorList>
            <consortium name="RefSeq"/>
        </authorList>
    </citation>
    <scope>IDENTIFICATION</scope>
</reference>
<sequence>MVERAKPAAWLGGGSDRAWRAMLLPRGPPGHGPRNWSYADKAQWESDFPNCRGHMQSPINIDTATTLFTPHLQPFQLSGYNLPPEEKLSLRNNGHTIVLGLPANMSVSGGGLAQAYLAAQLHLHWGSQAGPGSEHTVDGCRYAGEIHIVHYNSHFGSIREAAREPGGLAVLAAFLQAGSEENKAYQHILEYLDEVHEEGEEASIVGFDIAKLLPDNLNSYFRYNGSLTTPPCYQTVNWTIFNQTVLLSQEQISVLEESLFGEKEELIQSNFRLPQSLHDRRVLASFPMPPAAPPVAEPPDASEQAGSSLHLGDLLALLFGALFAVTAIAFLLYVHKHRARGQRPDAQAAKPSIIYVAATTEEHAGEDTRESS</sequence>
<name>A0ABM1JUT6_GEKJA</name>
<gene>
    <name evidence="8" type="primary">LOC107109164</name>
</gene>
<dbReference type="Pfam" id="PF00194">
    <property type="entry name" value="Carb_anhydrase"/>
    <property type="match status" value="1"/>
</dbReference>
<dbReference type="InterPro" id="IPR001148">
    <property type="entry name" value="CA_dom"/>
</dbReference>
<protein>
    <recommendedName>
        <fullName evidence="4">Carbonic anhydrase</fullName>
        <ecNumber evidence="4">4.2.1.1</ecNumber>
    </recommendedName>
</protein>
<keyword evidence="2 4" id="KW-0479">Metal-binding</keyword>
<dbReference type="InterPro" id="IPR036398">
    <property type="entry name" value="CA_dom_sf"/>
</dbReference>
<organism evidence="7 8">
    <name type="scientific">Gekko japonicus</name>
    <name type="common">Schlegel's Japanese gecko</name>
    <dbReference type="NCBI Taxonomy" id="146911"/>
    <lineage>
        <taxon>Eukaryota</taxon>
        <taxon>Metazoa</taxon>
        <taxon>Chordata</taxon>
        <taxon>Craniata</taxon>
        <taxon>Vertebrata</taxon>
        <taxon>Euteleostomi</taxon>
        <taxon>Lepidosauria</taxon>
        <taxon>Squamata</taxon>
        <taxon>Bifurcata</taxon>
        <taxon>Gekkota</taxon>
        <taxon>Gekkonidae</taxon>
        <taxon>Gekkoninae</taxon>
        <taxon>Gekko</taxon>
    </lineage>
</organism>
<dbReference type="GeneID" id="107109164"/>